<dbReference type="Gene3D" id="3.40.50.300">
    <property type="entry name" value="P-loop containing nucleotide triphosphate hydrolases"/>
    <property type="match status" value="1"/>
</dbReference>
<feature type="compositionally biased region" description="Basic and acidic residues" evidence="1">
    <location>
        <begin position="33"/>
        <end position="42"/>
    </location>
</feature>
<dbReference type="GO" id="GO:0016020">
    <property type="term" value="C:membrane"/>
    <property type="evidence" value="ECO:0007669"/>
    <property type="project" value="InterPro"/>
</dbReference>
<evidence type="ECO:0000313" key="3">
    <source>
        <dbReference type="Proteomes" id="UP001180020"/>
    </source>
</evidence>
<evidence type="ECO:0000313" key="2">
    <source>
        <dbReference type="EMBL" id="KAK1322080.1"/>
    </source>
</evidence>
<name>A0AAV9FB75_ACOCL</name>
<feature type="region of interest" description="Disordered" evidence="1">
    <location>
        <begin position="1"/>
        <end position="91"/>
    </location>
</feature>
<dbReference type="Proteomes" id="UP001180020">
    <property type="component" value="Unassembled WGS sequence"/>
</dbReference>
<sequence>MLDREATEARAEEEESRAMGAFAEFISGVGRVEGTEEARDEAGEAEGMGTRAAEAGVGAEAEEAVFEEDEERDDDGMDDPDEAEVDAPGSTRAVSVLSLADKEILGEGNNTKLEILREIVENLLMEPNENYHVICHNLRKVYRGRDGNPDKVAVEGLSLALPRGECFSMLGPNGAGKTSFISMHMSKDLTSKDIDEVYTSMGIVKESLKKVNLHDKEVADKLAGAYSGGMNRRLSVAISLIDFNPSSSSSSFSSSTIEMLSISNSVVVFNLFPKLSKIAFRGRWRSLLDLRRELDDLLIPLEIEGHFCYQND</sequence>
<dbReference type="PANTHER" id="PTHR19229">
    <property type="entry name" value="ATP-BINDING CASSETTE TRANSPORTER SUBFAMILY A ABCA"/>
    <property type="match status" value="1"/>
</dbReference>
<reference evidence="2" key="2">
    <citation type="submission" date="2023-06" db="EMBL/GenBank/DDBJ databases">
        <authorList>
            <person name="Ma L."/>
            <person name="Liu K.-W."/>
            <person name="Li Z."/>
            <person name="Hsiao Y.-Y."/>
            <person name="Qi Y."/>
            <person name="Fu T."/>
            <person name="Tang G."/>
            <person name="Zhang D."/>
            <person name="Sun W.-H."/>
            <person name="Liu D.-K."/>
            <person name="Li Y."/>
            <person name="Chen G.-Z."/>
            <person name="Liu X.-D."/>
            <person name="Liao X.-Y."/>
            <person name="Jiang Y.-T."/>
            <person name="Yu X."/>
            <person name="Hao Y."/>
            <person name="Huang J."/>
            <person name="Zhao X.-W."/>
            <person name="Ke S."/>
            <person name="Chen Y.-Y."/>
            <person name="Wu W.-L."/>
            <person name="Hsu J.-L."/>
            <person name="Lin Y.-F."/>
            <person name="Huang M.-D."/>
            <person name="Li C.-Y."/>
            <person name="Huang L."/>
            <person name="Wang Z.-W."/>
            <person name="Zhao X."/>
            <person name="Zhong W.-Y."/>
            <person name="Peng D.-H."/>
            <person name="Ahmad S."/>
            <person name="Lan S."/>
            <person name="Zhang J.-S."/>
            <person name="Tsai W.-C."/>
            <person name="Van De Peer Y."/>
            <person name="Liu Z.-J."/>
        </authorList>
    </citation>
    <scope>NUCLEOTIDE SEQUENCE</scope>
    <source>
        <strain evidence="2">CP</strain>
        <tissue evidence="2">Leaves</tissue>
    </source>
</reference>
<protein>
    <submittedName>
        <fullName evidence="2">ABC transporter A family member 6</fullName>
    </submittedName>
</protein>
<dbReference type="InterPro" id="IPR027417">
    <property type="entry name" value="P-loop_NTPase"/>
</dbReference>
<dbReference type="GO" id="GO:0005319">
    <property type="term" value="F:lipid transporter activity"/>
    <property type="evidence" value="ECO:0007669"/>
    <property type="project" value="TreeGrafter"/>
</dbReference>
<evidence type="ECO:0000256" key="1">
    <source>
        <dbReference type="SAM" id="MobiDB-lite"/>
    </source>
</evidence>
<dbReference type="SUPFAM" id="SSF52540">
    <property type="entry name" value="P-loop containing nucleoside triphosphate hydrolases"/>
    <property type="match status" value="1"/>
</dbReference>
<dbReference type="InterPro" id="IPR026082">
    <property type="entry name" value="ABCA"/>
</dbReference>
<reference evidence="2" key="1">
    <citation type="journal article" date="2023" name="Nat. Commun.">
        <title>Diploid and tetraploid genomes of Acorus and the evolution of monocots.</title>
        <authorList>
            <person name="Ma L."/>
            <person name="Liu K.W."/>
            <person name="Li Z."/>
            <person name="Hsiao Y.Y."/>
            <person name="Qi Y."/>
            <person name="Fu T."/>
            <person name="Tang G.D."/>
            <person name="Zhang D."/>
            <person name="Sun W.H."/>
            <person name="Liu D.K."/>
            <person name="Li Y."/>
            <person name="Chen G.Z."/>
            <person name="Liu X.D."/>
            <person name="Liao X.Y."/>
            <person name="Jiang Y.T."/>
            <person name="Yu X."/>
            <person name="Hao Y."/>
            <person name="Huang J."/>
            <person name="Zhao X.W."/>
            <person name="Ke S."/>
            <person name="Chen Y.Y."/>
            <person name="Wu W.L."/>
            <person name="Hsu J.L."/>
            <person name="Lin Y.F."/>
            <person name="Huang M.D."/>
            <person name="Li C.Y."/>
            <person name="Huang L."/>
            <person name="Wang Z.W."/>
            <person name="Zhao X."/>
            <person name="Zhong W.Y."/>
            <person name="Peng D.H."/>
            <person name="Ahmad S."/>
            <person name="Lan S."/>
            <person name="Zhang J.S."/>
            <person name="Tsai W.C."/>
            <person name="Van de Peer Y."/>
            <person name="Liu Z.J."/>
        </authorList>
    </citation>
    <scope>NUCLEOTIDE SEQUENCE</scope>
    <source>
        <strain evidence="2">CP</strain>
    </source>
</reference>
<keyword evidence="3" id="KW-1185">Reference proteome</keyword>
<proteinExistence type="predicted"/>
<dbReference type="EMBL" id="JAUJYO010000003">
    <property type="protein sequence ID" value="KAK1322080.1"/>
    <property type="molecule type" value="Genomic_DNA"/>
</dbReference>
<gene>
    <name evidence="2" type="primary">ABCA6</name>
    <name evidence="2" type="ORF">QJS10_CPA03g01974</name>
</gene>
<organism evidence="2 3">
    <name type="scientific">Acorus calamus</name>
    <name type="common">Sweet flag</name>
    <dbReference type="NCBI Taxonomy" id="4465"/>
    <lineage>
        <taxon>Eukaryota</taxon>
        <taxon>Viridiplantae</taxon>
        <taxon>Streptophyta</taxon>
        <taxon>Embryophyta</taxon>
        <taxon>Tracheophyta</taxon>
        <taxon>Spermatophyta</taxon>
        <taxon>Magnoliopsida</taxon>
        <taxon>Liliopsida</taxon>
        <taxon>Acoraceae</taxon>
        <taxon>Acorus</taxon>
    </lineage>
</organism>
<comment type="caution">
    <text evidence="2">The sequence shown here is derived from an EMBL/GenBank/DDBJ whole genome shotgun (WGS) entry which is preliminary data.</text>
</comment>
<feature type="compositionally biased region" description="Acidic residues" evidence="1">
    <location>
        <begin position="60"/>
        <end position="85"/>
    </location>
</feature>
<feature type="compositionally biased region" description="Basic and acidic residues" evidence="1">
    <location>
        <begin position="1"/>
        <end position="10"/>
    </location>
</feature>
<dbReference type="AlphaFoldDB" id="A0AAV9FB75"/>
<accession>A0AAV9FB75</accession>
<dbReference type="GO" id="GO:0140359">
    <property type="term" value="F:ABC-type transporter activity"/>
    <property type="evidence" value="ECO:0007669"/>
    <property type="project" value="InterPro"/>
</dbReference>
<dbReference type="PANTHER" id="PTHR19229:SF154">
    <property type="entry name" value="ABC TRANSPORTER A FAMILY MEMBER 3-RELATED"/>
    <property type="match status" value="1"/>
</dbReference>